<evidence type="ECO:0000313" key="2">
    <source>
        <dbReference type="EMBL" id="ADD19739.1"/>
    </source>
</evidence>
<dbReference type="SMART" id="SM00367">
    <property type="entry name" value="LRR_CC"/>
    <property type="match status" value="5"/>
</dbReference>
<dbReference type="Pfam" id="PF25372">
    <property type="entry name" value="DUF7885"/>
    <property type="match status" value="1"/>
</dbReference>
<reference evidence="2" key="1">
    <citation type="journal article" date="2010" name="BMC Genomics">
        <title>An insight into the sialome of Glossina morsitans morsitans.</title>
        <authorList>
            <person name="Alves-Silva J."/>
            <person name="Ribeiro J.M."/>
            <person name="Van Den Abbeele J."/>
            <person name="Attardo G."/>
            <person name="Hao Z."/>
            <person name="Haines L.R."/>
            <person name="Soares M.B."/>
            <person name="Berriman M."/>
            <person name="Aksoy S."/>
            <person name="Lehane M.J."/>
        </authorList>
    </citation>
    <scope>NUCLEOTIDE SEQUENCE</scope>
    <source>
        <tissue evidence="2">Salivary gland</tissue>
    </source>
</reference>
<protein>
    <submittedName>
        <fullName evidence="2">Leucine-rich repeat protein</fullName>
    </submittedName>
</protein>
<dbReference type="GO" id="GO:0031146">
    <property type="term" value="P:SCF-dependent proteasomal ubiquitin-dependent protein catabolic process"/>
    <property type="evidence" value="ECO:0007669"/>
    <property type="project" value="TreeGrafter"/>
</dbReference>
<name>D3TPW1_GLOMM</name>
<dbReference type="Gene3D" id="3.80.10.10">
    <property type="entry name" value="Ribonuclease Inhibitor"/>
    <property type="match status" value="2"/>
</dbReference>
<sequence length="312" mass="35050">MSNVEAEEMHLMEMALPMDTSNESPTSEFSSVVTIFDLCWEDILIPKVLSLLSLKELFTFRTCSRSAKRLVEAALERCKEVNLSGNNSTTINLAFSVLSTCCKHLENLHLARCRWLKDELLLPMLAGNKRLLKVVNLNECPHISPMALQPIIVDCKNLKVLKLSKCQWLTAGAIDALTLHQNNLEEIDISHCPAIGERCLLIFFRKLNKLTILSVANTAITDQVLVMISNCCRLLEHINLVGCTAISDYGIIALTTSCTKLKSLMVQRCDLITEHSLARLRGHVHIDKPRSSSMLLPYMYPLNPPNHLFLQV</sequence>
<dbReference type="PANTHER" id="PTHR13318:SF190">
    <property type="entry name" value="PARTNER OF PAIRED, ISOFORM B"/>
    <property type="match status" value="1"/>
</dbReference>
<dbReference type="InterPro" id="IPR057207">
    <property type="entry name" value="FBXL15_LRR"/>
</dbReference>
<dbReference type="EMBL" id="EZ423463">
    <property type="protein sequence ID" value="ADD19739.1"/>
    <property type="molecule type" value="mRNA"/>
</dbReference>
<dbReference type="InterPro" id="IPR032675">
    <property type="entry name" value="LRR_dom_sf"/>
</dbReference>
<accession>D3TPW1</accession>
<feature type="domain" description="F-box/LRR-repeat protein 15-like leucin rich repeat" evidence="1">
    <location>
        <begin position="66"/>
        <end position="257"/>
    </location>
</feature>
<dbReference type="SUPFAM" id="SSF52047">
    <property type="entry name" value="RNI-like"/>
    <property type="match status" value="1"/>
</dbReference>
<dbReference type="PANTHER" id="PTHR13318">
    <property type="entry name" value="PARTNER OF PAIRED, ISOFORM B-RELATED"/>
    <property type="match status" value="1"/>
</dbReference>
<evidence type="ECO:0000259" key="1">
    <source>
        <dbReference type="Pfam" id="PF25372"/>
    </source>
</evidence>
<organism evidence="2">
    <name type="scientific">Glossina morsitans morsitans</name>
    <name type="common">Savannah tsetse fly</name>
    <dbReference type="NCBI Taxonomy" id="37546"/>
    <lineage>
        <taxon>Eukaryota</taxon>
        <taxon>Metazoa</taxon>
        <taxon>Ecdysozoa</taxon>
        <taxon>Arthropoda</taxon>
        <taxon>Hexapoda</taxon>
        <taxon>Insecta</taxon>
        <taxon>Pterygota</taxon>
        <taxon>Neoptera</taxon>
        <taxon>Endopterygota</taxon>
        <taxon>Diptera</taxon>
        <taxon>Brachycera</taxon>
        <taxon>Muscomorpha</taxon>
        <taxon>Hippoboscoidea</taxon>
        <taxon>Glossinidae</taxon>
        <taxon>Glossina</taxon>
    </lineage>
</organism>
<reference evidence="2" key="2">
    <citation type="submission" date="2010-01" db="EMBL/GenBank/DDBJ databases">
        <authorList>
            <consortium name="International Glossina Genome Initiative"/>
            <person name="da Silva J."/>
            <person name="Ribeiro J.M.C."/>
            <person name="Abbeele J.V."/>
            <person name="Attardo G."/>
            <person name="Hao Z."/>
            <person name="Haines L.R."/>
            <person name="Soares M.B."/>
            <person name="Berriman M."/>
            <person name="Aksoy S."/>
            <person name="Lehane M.J."/>
        </authorList>
    </citation>
    <scope>NUCLEOTIDE SEQUENCE</scope>
    <source>
        <tissue evidence="2">Salivary gland</tissue>
    </source>
</reference>
<dbReference type="AlphaFoldDB" id="D3TPW1"/>
<dbReference type="GO" id="GO:0019005">
    <property type="term" value="C:SCF ubiquitin ligase complex"/>
    <property type="evidence" value="ECO:0007669"/>
    <property type="project" value="TreeGrafter"/>
</dbReference>
<dbReference type="InterPro" id="IPR006553">
    <property type="entry name" value="Leu-rich_rpt_Cys-con_subtyp"/>
</dbReference>
<dbReference type="CDD" id="cd22126">
    <property type="entry name" value="F-box_FBXL15"/>
    <property type="match status" value="1"/>
</dbReference>
<proteinExistence type="evidence at transcript level"/>